<organism evidence="3 4">
    <name type="scientific">Nesterenkonia cremea</name>
    <dbReference type="NCBI Taxonomy" id="1882340"/>
    <lineage>
        <taxon>Bacteria</taxon>
        <taxon>Bacillati</taxon>
        <taxon>Actinomycetota</taxon>
        <taxon>Actinomycetes</taxon>
        <taxon>Micrococcales</taxon>
        <taxon>Micrococcaceae</taxon>
        <taxon>Nesterenkonia</taxon>
    </lineage>
</organism>
<name>A0A917AN27_9MICC</name>
<keyword evidence="2" id="KW-0472">Membrane</keyword>
<keyword evidence="2" id="KW-0812">Transmembrane</keyword>
<dbReference type="EMBL" id="BMIS01000001">
    <property type="protein sequence ID" value="GGE59445.1"/>
    <property type="molecule type" value="Genomic_DNA"/>
</dbReference>
<evidence type="ECO:0000313" key="4">
    <source>
        <dbReference type="Proteomes" id="UP000633136"/>
    </source>
</evidence>
<keyword evidence="4" id="KW-1185">Reference proteome</keyword>
<feature type="transmembrane region" description="Helical" evidence="2">
    <location>
        <begin position="100"/>
        <end position="122"/>
    </location>
</feature>
<reference evidence="3" key="2">
    <citation type="submission" date="2020-09" db="EMBL/GenBank/DDBJ databases">
        <authorList>
            <person name="Sun Q."/>
            <person name="Zhou Y."/>
        </authorList>
    </citation>
    <scope>NUCLEOTIDE SEQUENCE</scope>
    <source>
        <strain evidence="3">CGMCC 1.15388</strain>
    </source>
</reference>
<dbReference type="Proteomes" id="UP000633136">
    <property type="component" value="Unassembled WGS sequence"/>
</dbReference>
<evidence type="ECO:0000256" key="1">
    <source>
        <dbReference type="SAM" id="MobiDB-lite"/>
    </source>
</evidence>
<comment type="caution">
    <text evidence="3">The sequence shown here is derived from an EMBL/GenBank/DDBJ whole genome shotgun (WGS) entry which is preliminary data.</text>
</comment>
<feature type="transmembrane region" description="Helical" evidence="2">
    <location>
        <begin position="235"/>
        <end position="254"/>
    </location>
</feature>
<feature type="transmembrane region" description="Helical" evidence="2">
    <location>
        <begin position="68"/>
        <end position="88"/>
    </location>
</feature>
<evidence type="ECO:0000256" key="2">
    <source>
        <dbReference type="SAM" id="Phobius"/>
    </source>
</evidence>
<feature type="region of interest" description="Disordered" evidence="1">
    <location>
        <begin position="1"/>
        <end position="36"/>
    </location>
</feature>
<feature type="compositionally biased region" description="Basic and acidic residues" evidence="1">
    <location>
        <begin position="10"/>
        <end position="22"/>
    </location>
</feature>
<evidence type="ECO:0000313" key="3">
    <source>
        <dbReference type="EMBL" id="GGE59445.1"/>
    </source>
</evidence>
<accession>A0A917AN27</accession>
<sequence length="289" mass="31892">MTYPSGGREPGTEGEFHDELLREQAQGEAAAASPEDRTAAHWLRAIDQLDGDIRVSTRRSRAARKASGWFVFGASAFSAVALAVQMVSDWLDLPASVMDVLFGALGVGLVLSLPGLILWTLLHDLNVRSVRRAGWRLTEPGSPGGEAMVALYRHWWDRMEENRNPRWGFGGRAELVDPRDPEWSADRIMRQSKAVPGVLCQAWEENPRRSWLVGAALGGLVGLGVLLSGLEDGAVARSVLGGTCMGAGALFWIFTSRNKGSERRDPRIFARRLERMRGDHAYASFVRRR</sequence>
<keyword evidence="2" id="KW-1133">Transmembrane helix</keyword>
<protein>
    <submittedName>
        <fullName evidence="3">Uncharacterized protein</fullName>
    </submittedName>
</protein>
<feature type="transmembrane region" description="Helical" evidence="2">
    <location>
        <begin position="211"/>
        <end position="229"/>
    </location>
</feature>
<proteinExistence type="predicted"/>
<gene>
    <name evidence="3" type="ORF">GCM10011401_02730</name>
</gene>
<reference evidence="3" key="1">
    <citation type="journal article" date="2014" name="Int. J. Syst. Evol. Microbiol.">
        <title>Complete genome sequence of Corynebacterium casei LMG S-19264T (=DSM 44701T), isolated from a smear-ripened cheese.</title>
        <authorList>
            <consortium name="US DOE Joint Genome Institute (JGI-PGF)"/>
            <person name="Walter F."/>
            <person name="Albersmeier A."/>
            <person name="Kalinowski J."/>
            <person name="Ruckert C."/>
        </authorList>
    </citation>
    <scope>NUCLEOTIDE SEQUENCE</scope>
    <source>
        <strain evidence="3">CGMCC 1.15388</strain>
    </source>
</reference>
<dbReference type="AlphaFoldDB" id="A0A917AN27"/>
<dbReference type="RefSeq" id="WP_188682177.1">
    <property type="nucleotide sequence ID" value="NZ_BMIS01000001.1"/>
</dbReference>